<sequence length="317" mass="35384">MSSLILLRHLRVENANTVAGLTWGFPAITHFLGYTHALSRRLQQSHGLTLDKCAVICHQQQHHAHASGGRDAVFSLTRNPLTREAKTAAFNEEGRMHMTVSLLIECQGAIANGREGAKALEAHLQTLCVRQRLAGGTVISMAEARVIGYPHEQKSLRRVLYRLLPGFALLDRSACLSEHYQTLKQQNPQAEMIDAWLDFAVVKMSALAVDGDASTSTKTPAEWRYVAKPQPGYLVPIQTGWQSVSPLFPAGEVEKSRDPATPFRFVEAIYGIGEWRSLHRITDLNTLLWCHDYQDGLYRCCSVLSAPTDTYEFIDEE</sequence>
<dbReference type="AlphaFoldDB" id="A0A3N6UR24"/>
<comment type="caution">
    <text evidence="1">The sequence shown here is derived from an EMBL/GenBank/DDBJ whole genome shotgun (WGS) entry which is preliminary data.</text>
</comment>
<name>A0A3N6UR24_9GAMM</name>
<dbReference type="InterPro" id="IPR013398">
    <property type="entry name" value="CRISPR-assoc_prot_Csy2"/>
</dbReference>
<dbReference type="Proteomes" id="UP000279457">
    <property type="component" value="Unassembled WGS sequence"/>
</dbReference>
<gene>
    <name evidence="1" type="primary">csy2</name>
    <name evidence="1" type="ORF">EB241_09425</name>
</gene>
<dbReference type="Pfam" id="PF09614">
    <property type="entry name" value="Cas_Csy2"/>
    <property type="match status" value="1"/>
</dbReference>
<protein>
    <submittedName>
        <fullName evidence="1">Type I-F CRISPR-associated protein Csy2</fullName>
    </submittedName>
</protein>
<dbReference type="RefSeq" id="WP_124232891.1">
    <property type="nucleotide sequence ID" value="NZ_RHHM01000006.1"/>
</dbReference>
<dbReference type="EMBL" id="RHHM01000006">
    <property type="protein sequence ID" value="RQM38439.1"/>
    <property type="molecule type" value="Genomic_DNA"/>
</dbReference>
<dbReference type="CDD" id="cd09736">
    <property type="entry name" value="Csy2_I-F"/>
    <property type="match status" value="1"/>
</dbReference>
<dbReference type="NCBIfam" id="TIGR02565">
    <property type="entry name" value="cas_Csy2"/>
    <property type="match status" value="1"/>
</dbReference>
<dbReference type="OrthoDB" id="1550641at2"/>
<accession>A0A3N6UR24</accession>
<evidence type="ECO:0000313" key="2">
    <source>
        <dbReference type="Proteomes" id="UP000279457"/>
    </source>
</evidence>
<keyword evidence="2" id="KW-1185">Reference proteome</keyword>
<reference evidence="1 2" key="1">
    <citation type="submission" date="2018-10" db="EMBL/GenBank/DDBJ databases">
        <title>Draft genome sequence for the type isolate of Erwinia psidii, agent causal of bacterial blight in guava (Psidium guajava) and wilt and die-back of Eucalyptus spp.</title>
        <authorList>
            <person name="Hermenegildo P.S."/>
            <person name="Santos S.A."/>
            <person name="Guimaraes L.M.S."/>
            <person name="Vidigal P.M.P."/>
            <person name="Pereira I.C."/>
            <person name="Badel J.L."/>
            <person name="Alfenas-Zerbini P."/>
            <person name="Ferreira M.A.S.V."/>
            <person name="Alfenas A.C."/>
        </authorList>
    </citation>
    <scope>NUCLEOTIDE SEQUENCE [LARGE SCALE GENOMIC DNA]</scope>
    <source>
        <strain evidence="1 2">IBSBF 435</strain>
    </source>
</reference>
<evidence type="ECO:0000313" key="1">
    <source>
        <dbReference type="EMBL" id="RQM38439.1"/>
    </source>
</evidence>
<proteinExistence type="predicted"/>
<organism evidence="1 2">
    <name type="scientific">Erwinia psidii</name>
    <dbReference type="NCBI Taxonomy" id="69224"/>
    <lineage>
        <taxon>Bacteria</taxon>
        <taxon>Pseudomonadati</taxon>
        <taxon>Pseudomonadota</taxon>
        <taxon>Gammaproteobacteria</taxon>
        <taxon>Enterobacterales</taxon>
        <taxon>Erwiniaceae</taxon>
        <taxon>Erwinia</taxon>
    </lineage>
</organism>